<feature type="region of interest" description="Disordered" evidence="11">
    <location>
        <begin position="1"/>
        <end position="42"/>
    </location>
</feature>
<evidence type="ECO:0000256" key="2">
    <source>
        <dbReference type="ARBA" id="ARBA00009047"/>
    </source>
</evidence>
<dbReference type="PANTHER" id="PTHR47314:SF1">
    <property type="entry name" value="MALTOSE_MALTODEXTRIN TRANSPORT SYSTEM PERMEASE PROTEIN MALF"/>
    <property type="match status" value="1"/>
</dbReference>
<feature type="transmembrane region" description="Helical" evidence="9">
    <location>
        <begin position="105"/>
        <end position="126"/>
    </location>
</feature>
<comment type="similarity">
    <text evidence="2 10">Belongs to the binding-protein-dependent transport system permease family. MalFG subfamily.</text>
</comment>
<evidence type="ECO:0000256" key="4">
    <source>
        <dbReference type="ARBA" id="ARBA00022475"/>
    </source>
</evidence>
<dbReference type="SUPFAM" id="SSF161098">
    <property type="entry name" value="MetI-like"/>
    <property type="match status" value="1"/>
</dbReference>
<dbReference type="Proteomes" id="UP000198881">
    <property type="component" value="Unassembled WGS sequence"/>
</dbReference>
<dbReference type="GO" id="GO:1990060">
    <property type="term" value="C:maltose transport complex"/>
    <property type="evidence" value="ECO:0007669"/>
    <property type="project" value="TreeGrafter"/>
</dbReference>
<comment type="function">
    <text evidence="10">Part of the ABC transporter complex MalEFGK involved in maltose/maltodextrin import. Probably responsible for the translocation of the substrate across the membrane.</text>
</comment>
<gene>
    <name evidence="13" type="ORF">SAMN04487966_106155</name>
</gene>
<evidence type="ECO:0000256" key="11">
    <source>
        <dbReference type="SAM" id="MobiDB-lite"/>
    </source>
</evidence>
<feature type="transmembrane region" description="Helical" evidence="9">
    <location>
        <begin position="315"/>
        <end position="338"/>
    </location>
</feature>
<feature type="transmembrane region" description="Helical" evidence="9">
    <location>
        <begin position="399"/>
        <end position="419"/>
    </location>
</feature>
<dbReference type="CDD" id="cd06261">
    <property type="entry name" value="TM_PBP2"/>
    <property type="match status" value="1"/>
</dbReference>
<evidence type="ECO:0000256" key="8">
    <source>
        <dbReference type="ARBA" id="ARBA00023136"/>
    </source>
</evidence>
<dbReference type="Gene3D" id="2.40.430.10">
    <property type="entry name" value="D-maltodextrin-binding protein, MBP"/>
    <property type="match status" value="1"/>
</dbReference>
<evidence type="ECO:0000313" key="13">
    <source>
        <dbReference type="EMBL" id="SFV23302.1"/>
    </source>
</evidence>
<evidence type="ECO:0000256" key="1">
    <source>
        <dbReference type="ARBA" id="ARBA00004651"/>
    </source>
</evidence>
<feature type="transmembrane region" description="Helical" evidence="9">
    <location>
        <begin position="75"/>
        <end position="93"/>
    </location>
</feature>
<dbReference type="RefSeq" id="WP_091697435.1">
    <property type="nucleotide sequence ID" value="NZ_FPCG01000006.1"/>
</dbReference>
<feature type="transmembrane region" description="Helical" evidence="9">
    <location>
        <begin position="452"/>
        <end position="471"/>
    </location>
</feature>
<evidence type="ECO:0000256" key="9">
    <source>
        <dbReference type="RuleBase" id="RU363032"/>
    </source>
</evidence>
<evidence type="ECO:0000256" key="6">
    <source>
        <dbReference type="ARBA" id="ARBA00022692"/>
    </source>
</evidence>
<feature type="transmembrane region" description="Helical" evidence="9">
    <location>
        <begin position="49"/>
        <end position="69"/>
    </location>
</feature>
<keyword evidence="4 10" id="KW-1003">Cell membrane</keyword>
<sequence>MSSLSSTPSTAGAHTPDTATGESGTQPGGRRRGLGGASKRGPDGMGGTLSKIILLGLVDAFAVFVMFQLVANEDWLVFGVWLAVTLVINWIYLRRGGLPAKYLAPGLFFLALFQVFVVLYSSYIAFTNYGDGHNSDKSAAIEAIQRSATVRVPDSPTYDATLLEQGGDLFLLTTQDGQAMIGGADMPLEPVEAQMEGDQPTGVEGFSTLNFSDLLSRQQQVGELQVPLSDDPADGTLRTQDGSRAYVYSPRLAYDEAADTFTDSEDGTVYRDNGEGQFAAEDGRTLQTGWQVFVGTENFERAITDPELRDPLIRVFFWTFAFAILSVATTFVLGLLLAITFNRATLKGKAVYRVLMILPYAFPAFLSGLVWSGLLNPEFGYINNTFFGGAEIPWLTDPWLAKVSVLIVNLWLGFPYMFLVTTGALQSLPEDVDEAAKMDGAGAWRIFRSIKLPLLLVSVAPLLISSFAFNFNNFNIIYMLTGGGPRFDDTTLNIGATDILITVVYKTAFSGVGRDYGLASALSIVIFLIVATISAISFNRTKALEEIDS</sequence>
<dbReference type="OrthoDB" id="9805974at2"/>
<accession>A0A1I7MN12</accession>
<keyword evidence="3 9" id="KW-0813">Transport</keyword>
<dbReference type="Gene3D" id="1.20.58.370">
    <property type="entry name" value="MalF N-terminal region-like"/>
    <property type="match status" value="1"/>
</dbReference>
<evidence type="ECO:0000313" key="14">
    <source>
        <dbReference type="Proteomes" id="UP000198881"/>
    </source>
</evidence>
<dbReference type="Gene3D" id="3.10.650.10">
    <property type="entry name" value="MalF N-terminal region-like"/>
    <property type="match status" value="1"/>
</dbReference>
<dbReference type="Gene3D" id="1.10.3720.10">
    <property type="entry name" value="MetI-like"/>
    <property type="match status" value="1"/>
</dbReference>
<dbReference type="InterPro" id="IPR000515">
    <property type="entry name" value="MetI-like"/>
</dbReference>
<evidence type="ECO:0000256" key="3">
    <source>
        <dbReference type="ARBA" id="ARBA00022448"/>
    </source>
</evidence>
<dbReference type="InterPro" id="IPR035906">
    <property type="entry name" value="MetI-like_sf"/>
</dbReference>
<feature type="compositionally biased region" description="Polar residues" evidence="11">
    <location>
        <begin position="1"/>
        <end position="25"/>
    </location>
</feature>
<dbReference type="AlphaFoldDB" id="A0A1I7MN12"/>
<keyword evidence="8 9" id="KW-0472">Membrane</keyword>
<dbReference type="PANTHER" id="PTHR47314">
    <property type="entry name" value="MALTOSE/MALTODEXTRIN TRANSPORT SYSTEM PERMEASE PROTEIN MALF"/>
    <property type="match status" value="1"/>
</dbReference>
<dbReference type="Pfam" id="PF16296">
    <property type="entry name" value="TM_PBP2_N"/>
    <property type="match status" value="1"/>
</dbReference>
<dbReference type="InterPro" id="IPR047103">
    <property type="entry name" value="MalF_P2_sf"/>
</dbReference>
<evidence type="ECO:0000256" key="7">
    <source>
        <dbReference type="ARBA" id="ARBA00022989"/>
    </source>
</evidence>
<keyword evidence="7 9" id="KW-1133">Transmembrane helix</keyword>
<dbReference type="PROSITE" id="PS50928">
    <property type="entry name" value="ABC_TM1"/>
    <property type="match status" value="1"/>
</dbReference>
<dbReference type="Pfam" id="PF00528">
    <property type="entry name" value="BPD_transp_1"/>
    <property type="match status" value="1"/>
</dbReference>
<dbReference type="GO" id="GO:0015423">
    <property type="term" value="F:ABC-type maltose transporter activity"/>
    <property type="evidence" value="ECO:0007669"/>
    <property type="project" value="TreeGrafter"/>
</dbReference>
<evidence type="ECO:0000256" key="10">
    <source>
        <dbReference type="RuleBase" id="RU367050"/>
    </source>
</evidence>
<dbReference type="STRING" id="574650.SAMN04487966_106155"/>
<evidence type="ECO:0000259" key="12">
    <source>
        <dbReference type="PROSITE" id="PS50928"/>
    </source>
</evidence>
<comment type="subcellular location">
    <subcellularLocation>
        <location evidence="1 9">Cell membrane</location>
        <topology evidence="1 9">Multi-pass membrane protein</topology>
    </subcellularLocation>
</comment>
<keyword evidence="14" id="KW-1185">Reference proteome</keyword>
<dbReference type="InterPro" id="IPR035277">
    <property type="entry name" value="MalF_N"/>
</dbReference>
<dbReference type="SUPFAM" id="SSF160964">
    <property type="entry name" value="MalF N-terminal region-like"/>
    <property type="match status" value="1"/>
</dbReference>
<dbReference type="GO" id="GO:0042956">
    <property type="term" value="P:maltodextrin transmembrane transport"/>
    <property type="evidence" value="ECO:0007669"/>
    <property type="project" value="TreeGrafter"/>
</dbReference>
<name>A0A1I7MN12_9MICC</name>
<proteinExistence type="inferred from homology"/>
<evidence type="ECO:0000256" key="5">
    <source>
        <dbReference type="ARBA" id="ARBA00022597"/>
    </source>
</evidence>
<feature type="transmembrane region" description="Helical" evidence="9">
    <location>
        <begin position="350"/>
        <end position="371"/>
    </location>
</feature>
<dbReference type="EMBL" id="FPCG01000006">
    <property type="protein sequence ID" value="SFV23302.1"/>
    <property type="molecule type" value="Genomic_DNA"/>
</dbReference>
<organism evidence="13 14">
    <name type="scientific">Micrococcus terreus</name>
    <dbReference type="NCBI Taxonomy" id="574650"/>
    <lineage>
        <taxon>Bacteria</taxon>
        <taxon>Bacillati</taxon>
        <taxon>Actinomycetota</taxon>
        <taxon>Actinomycetes</taxon>
        <taxon>Micrococcales</taxon>
        <taxon>Micrococcaceae</taxon>
        <taxon>Micrococcus</taxon>
    </lineage>
</organism>
<keyword evidence="5 10" id="KW-0762">Sugar transport</keyword>
<protein>
    <recommendedName>
        <fullName evidence="10">Maltose/maltodextrin transport system permease protein</fullName>
    </recommendedName>
</protein>
<feature type="transmembrane region" description="Helical" evidence="9">
    <location>
        <begin position="516"/>
        <end position="538"/>
    </location>
</feature>
<feature type="domain" description="ABC transmembrane type-1" evidence="12">
    <location>
        <begin position="316"/>
        <end position="537"/>
    </location>
</feature>
<keyword evidence="6 9" id="KW-0812">Transmembrane</keyword>
<reference evidence="13 14" key="1">
    <citation type="submission" date="2016-10" db="EMBL/GenBank/DDBJ databases">
        <authorList>
            <person name="de Groot N.N."/>
        </authorList>
    </citation>
    <scope>NUCLEOTIDE SEQUENCE [LARGE SCALE GENOMIC DNA]</scope>
    <source>
        <strain evidence="13 14">CGMCC 1.7054</strain>
    </source>
</reference>
<dbReference type="InterPro" id="IPR032550">
    <property type="entry name" value="TM_PBP2_N"/>
</dbReference>